<feature type="coiled-coil region" evidence="2">
    <location>
        <begin position="892"/>
        <end position="984"/>
    </location>
</feature>
<evidence type="ECO:0008006" key="6">
    <source>
        <dbReference type="Google" id="ProtNLM"/>
    </source>
</evidence>
<evidence type="ECO:0000256" key="3">
    <source>
        <dbReference type="SAM" id="MobiDB-lite"/>
    </source>
</evidence>
<evidence type="ECO:0000256" key="2">
    <source>
        <dbReference type="SAM" id="Coils"/>
    </source>
</evidence>
<evidence type="ECO:0000313" key="4">
    <source>
        <dbReference type="EMBL" id="POM62358.1"/>
    </source>
</evidence>
<dbReference type="Pfam" id="PF00612">
    <property type="entry name" value="IQ"/>
    <property type="match status" value="1"/>
</dbReference>
<evidence type="ECO:0000313" key="5">
    <source>
        <dbReference type="Proteomes" id="UP000237271"/>
    </source>
</evidence>
<protein>
    <recommendedName>
        <fullName evidence="6">EF-hand domain-containing protein</fullName>
    </recommendedName>
</protein>
<gene>
    <name evidence="4" type="ORF">PHPALM_28499</name>
</gene>
<keyword evidence="5" id="KW-1185">Reference proteome</keyword>
<feature type="coiled-coil region" evidence="2">
    <location>
        <begin position="789"/>
        <end position="828"/>
    </location>
</feature>
<proteinExistence type="predicted"/>
<name>A0A2P4XA09_9STRA</name>
<keyword evidence="1 2" id="KW-0175">Coiled coil</keyword>
<dbReference type="EMBL" id="NCKW01015593">
    <property type="protein sequence ID" value="POM62358.1"/>
    <property type="molecule type" value="Genomic_DNA"/>
</dbReference>
<dbReference type="Proteomes" id="UP000237271">
    <property type="component" value="Unassembled WGS sequence"/>
</dbReference>
<dbReference type="OrthoDB" id="70856at2759"/>
<feature type="compositionally biased region" description="Basic and acidic residues" evidence="3">
    <location>
        <begin position="694"/>
        <end position="709"/>
    </location>
</feature>
<accession>A0A2P4XA09</accession>
<dbReference type="InterPro" id="IPR051483">
    <property type="entry name" value="MAP7_domain-containing"/>
</dbReference>
<comment type="caution">
    <text evidence="4">The sequence shown here is derived from an EMBL/GenBank/DDBJ whole genome shotgun (WGS) entry which is preliminary data.</text>
</comment>
<feature type="region of interest" description="Disordered" evidence="3">
    <location>
        <begin position="689"/>
        <end position="709"/>
    </location>
</feature>
<dbReference type="PANTHER" id="PTHR15073:SF1">
    <property type="entry name" value="RETICULOCYTE-BINDING PROTEIN HOMOLOG 2A"/>
    <property type="match status" value="1"/>
</dbReference>
<sequence>MPRRHEQTSNQPTDQSAERAHQVLQALAEVVSEAQKRGLPLSEAYVHFDQHDEGVVSVDSLMQAVVELRLCPSSELWDEQDAEACVAVLSRGKSSVYFTREDFGNHLQYWQEQATATIHTLTSSPQKKAPLRVTLPEWAHARSKRALKELEERRRKRSKSQPPLTLSSTPNFDSTSPLSELTPDSYSNNEVLHDDDTNEPRETSTAVPQIDLKKKTQSTKAAEYPDDPLVFPLSDKWKTFQVDTDTIISYGILSHDTILSSPSKNNSEARTSAWAPPAQSSAEGTAEEQASRPPNMTEFRLTVFLDIFQRLETLEAFFYPLLVHFPRGKILLCGFPTRSKRSAAWHNARFASVYSSLLEHVMTQSREWLVQPKMGIGAVPQYLVGFGTGGSTALQLLGMELPMRLIKGDNGGVLGFFTRSLRGLVLVNTLASVTEVERRTIRPLQKLLDARAKPDATSSRGDVVELHEALASMMFSEHYLTQVTPSRTAALETFFSTRRAKIGQLLRVLLRGSTKNRDVTAAVANLVAVVPPPFALIVVHGSQNALFTPHQVELITGNNGAPPSGFSLVKTISEALALSDVSDPSISDARCMHVAWLKGGHELLQERGSFFYDLFRQLATAASPKSHPNLRERVKEQLSMRGLPWIQQELYDRGIEGTGPTNLILERYQSVLAEEEKVARRQERNKMRIQAKHAKIEAQRRSKEEEARDRELQAIEARQSIQRRERESQQQFFAQMEAMKLENVRRLQENENMALEDLLSRKVEDMLISDLERRTRNDIVVRQMGELEAERQEQVRHESQIELQALRLKEQKAQREALKDFQREFEQKELVSSPVEAYVLDAPAVYERFEDITNGASVLAVDLAHFYEIKALQIHESGEARVELETLQQGPLAAKELQVRNLERVQAKAQNTGMIAKAGMGTVRIVPITPAEMQALARDLDIARDELERIQNDVSLRRKELVWKDQLLQRLSVIIQRNERFREEVLAKLALCADLGNERVLSLREDNETLEFKRDGLVELRGKLKRRQAAVQGECERARAATTSFFDTNLRVVGALQRVQRTVIIKELETEDEALSVRIAALDEQDKSARLELEKSIAMMEEHDVAESVRLKKHVDRSAEEKRWVTLDFLMNFAHYYKCIAPEEVEIIQKNAEYQQKSEKKLTVENLQRLMQLPARNCLAFAFFKSTDEMEAHYLLRKYTFGDGEEYFAQLDYEFEIPNSVAAPQANLSSSLKDLLVALRWIADSSPSLARRCPRTRAALFDDKMPPLTLLHVPQSQILPHKSTTHSFQLPRDTEGVAVLSLTVSVVFQGHFKSVGYQNGRLAAMMYMLPPVTDTNSLLRRFQAPVPIGKCFYAEDLALCSPQSMGRIVLRHEPHSFPLSATATYQIVLGAPVFTAYSLEVRGRTALFADEALRRKRVDALKIQDLLPRKHDELQNVFLTIQLSERKKRLAHKLATEAKDQSRTVELELLRNNQKLERDNAEPRLSHEERRDLHTAIRSANTTFTHCCFLFSKREEEVRDIEQSLRELTKIHVDVLEDCEKMEQLLSEYRTYLPQIAPRERDLGKGDAAAAKLASELNVEYVSKNGTKSSKMRWAELSAMKAKLPSMMTPAERLRRKYKKGRDTLDKKEREWVLLDRILHPRMYRWEEDKHGGAADGGYTNAPGVKLRLHGAYPKLSKDEEQLAALSQLEIERIMKAPWNSLERKEILIRKVLTRFRDDHGGNSKRIGNSHGSTMSMVTLLRSQKSTELTREEREWRLYDQLLNPMYYPVNFKRLAKEIAGAASGSLEEVTISPKITREDLVMAIDTPEEELYKLPSDLLRGRTLLLKYDPQLTINLISAARIQHHSQNSQTTSVVELDVDARCRLVFLELQRAIANTRNEFMDSNVLHSTLQRFPTKVLRLELEKDLDRLLISQIKEKEDFELANFLAKKKAHDITGDTISDSDSDEEAVIAREVEARRKIKEDAKQGPKVRGKSLKQKSLQKQRREIKNALQGRSLEEQRMILREQELGVGGCTACWTNPCHWKPFLEESHKTIQERIDVIREELERVKHCPDLMITSSVCMVAVKSGNQTVTLRKSDLFDELTLEAKIWENNIRLKAVDEELHETFRSKNEFFETQALHGFRQIQHKNKVQVALQREHNVLVAHLTAYEVVEDVLESMLEGWIFGERESERQVLGYVPSLKREGPLTMQDLRRFEQDRRILQIRQDIREEQLQNAQGLPFDKWKPIEVEAFQVNLTKKAVQKGSEMDKSLTETENALKFGLFCMTLMYFRGLSLLKKQKTVWSVSAATRRATAGPSKSAERRRMDTEKRNVELRARRAAFYEEKARIGQTRKQKFHEQKLAAYRKRLVDENRKANRERKAAINIQRMYRGHVGKIAGKKWMFRRREIDAQRALDHSAAITLQRAYRGRLGRIAAEDQRVELAEFISQIRAEEAIDEEEEYWNNHKIERIARKVAAFVKKEA</sequence>
<reference evidence="4 5" key="1">
    <citation type="journal article" date="2017" name="Genome Biol. Evol.">
        <title>Phytophthora megakarya and P. palmivora, closely related causal agents of cacao black pod rot, underwent increases in genome sizes and gene numbers by different mechanisms.</title>
        <authorList>
            <person name="Ali S.S."/>
            <person name="Shao J."/>
            <person name="Lary D.J."/>
            <person name="Kronmiller B."/>
            <person name="Shen D."/>
            <person name="Strem M.D."/>
            <person name="Amoako-Attah I."/>
            <person name="Akrofi A.Y."/>
            <person name="Begoude B.A."/>
            <person name="Ten Hoopen G.M."/>
            <person name="Coulibaly K."/>
            <person name="Kebe B.I."/>
            <person name="Melnick R.L."/>
            <person name="Guiltinan M.J."/>
            <person name="Tyler B.M."/>
            <person name="Meinhardt L.W."/>
            <person name="Bailey B.A."/>
        </authorList>
    </citation>
    <scope>NUCLEOTIDE SEQUENCE [LARGE SCALE GENOMIC DNA]</scope>
    <source>
        <strain evidence="5">sbr112.9</strain>
    </source>
</reference>
<organism evidence="4 5">
    <name type="scientific">Phytophthora palmivora</name>
    <dbReference type="NCBI Taxonomy" id="4796"/>
    <lineage>
        <taxon>Eukaryota</taxon>
        <taxon>Sar</taxon>
        <taxon>Stramenopiles</taxon>
        <taxon>Oomycota</taxon>
        <taxon>Peronosporomycetes</taxon>
        <taxon>Peronosporales</taxon>
        <taxon>Peronosporaceae</taxon>
        <taxon>Phytophthora</taxon>
    </lineage>
</organism>
<feature type="region of interest" description="Disordered" evidence="3">
    <location>
        <begin position="262"/>
        <end position="293"/>
    </location>
</feature>
<feature type="compositionally biased region" description="Basic and acidic residues" evidence="3">
    <location>
        <begin position="191"/>
        <end position="202"/>
    </location>
</feature>
<dbReference type="PANTHER" id="PTHR15073">
    <property type="entry name" value="MICROTUBULE-ASSOCIATED PROTEIN"/>
    <property type="match status" value="1"/>
</dbReference>
<dbReference type="PROSITE" id="PS50096">
    <property type="entry name" value="IQ"/>
    <property type="match status" value="2"/>
</dbReference>
<dbReference type="InterPro" id="IPR000048">
    <property type="entry name" value="IQ_motif_EF-hand-BS"/>
</dbReference>
<evidence type="ECO:0000256" key="1">
    <source>
        <dbReference type="ARBA" id="ARBA00023054"/>
    </source>
</evidence>
<feature type="compositionally biased region" description="Polar residues" evidence="3">
    <location>
        <begin position="161"/>
        <end position="190"/>
    </location>
</feature>
<feature type="region of interest" description="Disordered" evidence="3">
    <location>
        <begin position="147"/>
        <end position="221"/>
    </location>
</feature>